<name>A0ABW4AAT2_9ACTN</name>
<gene>
    <name evidence="4" type="ORF">ACFQ5G_18745</name>
</gene>
<dbReference type="InterPro" id="IPR010998">
    <property type="entry name" value="Integrase_recombinase_N"/>
</dbReference>
<comment type="caution">
    <text evidence="4">The sequence shown here is derived from an EMBL/GenBank/DDBJ whole genome shotgun (WGS) entry which is preliminary data.</text>
</comment>
<evidence type="ECO:0000259" key="3">
    <source>
        <dbReference type="PROSITE" id="PS51900"/>
    </source>
</evidence>
<keyword evidence="1 2" id="KW-0238">DNA-binding</keyword>
<dbReference type="RefSeq" id="WP_378078723.1">
    <property type="nucleotide sequence ID" value="NZ_JBHTMK010000025.1"/>
</dbReference>
<protein>
    <submittedName>
        <fullName evidence="4">Site-specific integrase</fullName>
    </submittedName>
</protein>
<reference evidence="5" key="1">
    <citation type="journal article" date="2019" name="Int. J. Syst. Evol. Microbiol.">
        <title>The Global Catalogue of Microorganisms (GCM) 10K type strain sequencing project: providing services to taxonomists for standard genome sequencing and annotation.</title>
        <authorList>
            <consortium name="The Broad Institute Genomics Platform"/>
            <consortium name="The Broad Institute Genome Sequencing Center for Infectious Disease"/>
            <person name="Wu L."/>
            <person name="Ma J."/>
        </authorList>
    </citation>
    <scope>NUCLEOTIDE SEQUENCE [LARGE SCALE GENOMIC DNA]</scope>
    <source>
        <strain evidence="5">CCM 7526</strain>
    </source>
</reference>
<organism evidence="4 5">
    <name type="scientific">Actinoplanes sichuanensis</name>
    <dbReference type="NCBI Taxonomy" id="512349"/>
    <lineage>
        <taxon>Bacteria</taxon>
        <taxon>Bacillati</taxon>
        <taxon>Actinomycetota</taxon>
        <taxon>Actinomycetes</taxon>
        <taxon>Micromonosporales</taxon>
        <taxon>Micromonosporaceae</taxon>
        <taxon>Actinoplanes</taxon>
    </lineage>
</organism>
<evidence type="ECO:0000256" key="1">
    <source>
        <dbReference type="ARBA" id="ARBA00023125"/>
    </source>
</evidence>
<dbReference type="EMBL" id="JBHTMK010000025">
    <property type="protein sequence ID" value="MFD1367400.1"/>
    <property type="molecule type" value="Genomic_DNA"/>
</dbReference>
<dbReference type="PROSITE" id="PS51900">
    <property type="entry name" value="CB"/>
    <property type="match status" value="1"/>
</dbReference>
<proteinExistence type="predicted"/>
<dbReference type="InterPro" id="IPR004107">
    <property type="entry name" value="Integrase_SAM-like_N"/>
</dbReference>
<sequence>MQKSNVISQFADWLETEGKSVNTVTTYQREMKKFQDWLYKYPTYLENISQKDVQDYLSFLEQQRKSPITIDKILGSIRTFAKFLKRPEITLDIKVMPIEKKGELEILTPYEYNQLLQEVKND</sequence>
<dbReference type="Gene3D" id="1.10.150.130">
    <property type="match status" value="1"/>
</dbReference>
<keyword evidence="5" id="KW-1185">Reference proteome</keyword>
<feature type="non-terminal residue" evidence="4">
    <location>
        <position position="122"/>
    </location>
</feature>
<feature type="domain" description="Core-binding (CB)" evidence="3">
    <location>
        <begin position="1"/>
        <end position="85"/>
    </location>
</feature>
<dbReference type="InterPro" id="IPR044068">
    <property type="entry name" value="CB"/>
</dbReference>
<dbReference type="Proteomes" id="UP001597183">
    <property type="component" value="Unassembled WGS sequence"/>
</dbReference>
<accession>A0ABW4AAT2</accession>
<dbReference type="SUPFAM" id="SSF47823">
    <property type="entry name" value="lambda integrase-like, N-terminal domain"/>
    <property type="match status" value="1"/>
</dbReference>
<evidence type="ECO:0000313" key="5">
    <source>
        <dbReference type="Proteomes" id="UP001597183"/>
    </source>
</evidence>
<evidence type="ECO:0000313" key="4">
    <source>
        <dbReference type="EMBL" id="MFD1367400.1"/>
    </source>
</evidence>
<dbReference type="Pfam" id="PF02899">
    <property type="entry name" value="Phage_int_SAM_1"/>
    <property type="match status" value="1"/>
</dbReference>
<evidence type="ECO:0000256" key="2">
    <source>
        <dbReference type="PROSITE-ProRule" id="PRU01248"/>
    </source>
</evidence>